<protein>
    <submittedName>
        <fullName evidence="3">N-acetylmuramidase</fullName>
    </submittedName>
</protein>
<evidence type="ECO:0000313" key="4">
    <source>
        <dbReference type="Proteomes" id="UP000255523"/>
    </source>
</evidence>
<dbReference type="GeneID" id="77462759"/>
<dbReference type="GO" id="GO:0016020">
    <property type="term" value="C:membrane"/>
    <property type="evidence" value="ECO:0007669"/>
    <property type="project" value="InterPro"/>
</dbReference>
<proteinExistence type="predicted"/>
<dbReference type="InterPro" id="IPR039564">
    <property type="entry name" value="Peptidase_C39-like"/>
</dbReference>
<evidence type="ECO:0000259" key="2">
    <source>
        <dbReference type="PROSITE" id="PS50990"/>
    </source>
</evidence>
<keyword evidence="1" id="KW-0812">Transmembrane</keyword>
<dbReference type="RefSeq" id="WP_022790722.1">
    <property type="nucleotide sequence ID" value="NZ_CALVFN010000020.1"/>
</dbReference>
<dbReference type="Gene3D" id="3.90.70.10">
    <property type="entry name" value="Cysteine proteinases"/>
    <property type="match status" value="1"/>
</dbReference>
<dbReference type="PROSITE" id="PS50990">
    <property type="entry name" value="PEPTIDASE_C39"/>
    <property type="match status" value="1"/>
</dbReference>
<feature type="domain" description="Peptidase C39" evidence="2">
    <location>
        <begin position="138"/>
        <end position="278"/>
    </location>
</feature>
<sequence length="279" mass="32028">MKRVSKRKVYWGRLLVLILPVFLVLGFIGFGVYKLVSYPTEEILQVKKPEHITQETFDQLKEKTLENYEYKPIFLHLDQYSQDILEFLLKDEDRLSFVEAYPQKDNYSNGPGTLSETLDTIPKLLQWDLRWGYIPYGENDIYLTGCAPTCLSMVFSYLLQDSSLTPDVLASYSSQQGFYVNGAGTDWQFLTDAAQHYGVQVERAQVSLQDMKARLENHQILVCSMLPGDFTQVGHFILVTGMEDGEFTVIDPNSIKHTNQTWDADTLLSQMQAVWSYSV</sequence>
<accession>A0A380LM81</accession>
<gene>
    <name evidence="3" type="ORF">NCTC11087_01818</name>
</gene>
<dbReference type="EMBL" id="UHFX01000003">
    <property type="protein sequence ID" value="SUO04889.1"/>
    <property type="molecule type" value="Genomic_DNA"/>
</dbReference>
<dbReference type="GO" id="GO:0006508">
    <property type="term" value="P:proteolysis"/>
    <property type="evidence" value="ECO:0007669"/>
    <property type="project" value="InterPro"/>
</dbReference>
<dbReference type="OrthoDB" id="3186156at2"/>
<name>A0A380LM81_9FIRM</name>
<dbReference type="GO" id="GO:0005524">
    <property type="term" value="F:ATP binding"/>
    <property type="evidence" value="ECO:0007669"/>
    <property type="project" value="InterPro"/>
</dbReference>
<dbReference type="Proteomes" id="UP000255523">
    <property type="component" value="Unassembled WGS sequence"/>
</dbReference>
<dbReference type="InterPro" id="IPR005074">
    <property type="entry name" value="Peptidase_C39"/>
</dbReference>
<keyword evidence="1" id="KW-0472">Membrane</keyword>
<reference evidence="3 4" key="1">
    <citation type="submission" date="2018-06" db="EMBL/GenBank/DDBJ databases">
        <authorList>
            <consortium name="Pathogen Informatics"/>
            <person name="Doyle S."/>
        </authorList>
    </citation>
    <scope>NUCLEOTIDE SEQUENCE [LARGE SCALE GENOMIC DNA]</scope>
    <source>
        <strain evidence="3 4">NCTC11087</strain>
    </source>
</reference>
<organism evidence="3 4">
    <name type="scientific">Faecalicoccus pleomorphus</name>
    <dbReference type="NCBI Taxonomy" id="1323"/>
    <lineage>
        <taxon>Bacteria</taxon>
        <taxon>Bacillati</taxon>
        <taxon>Bacillota</taxon>
        <taxon>Erysipelotrichia</taxon>
        <taxon>Erysipelotrichales</taxon>
        <taxon>Erysipelotrichaceae</taxon>
        <taxon>Faecalicoccus</taxon>
    </lineage>
</organism>
<evidence type="ECO:0000313" key="3">
    <source>
        <dbReference type="EMBL" id="SUO04889.1"/>
    </source>
</evidence>
<keyword evidence="4" id="KW-1185">Reference proteome</keyword>
<evidence type="ECO:0000256" key="1">
    <source>
        <dbReference type="SAM" id="Phobius"/>
    </source>
</evidence>
<dbReference type="GO" id="GO:0008233">
    <property type="term" value="F:peptidase activity"/>
    <property type="evidence" value="ECO:0007669"/>
    <property type="project" value="InterPro"/>
</dbReference>
<dbReference type="Pfam" id="PF13529">
    <property type="entry name" value="Peptidase_C39_2"/>
    <property type="match status" value="1"/>
</dbReference>
<feature type="transmembrane region" description="Helical" evidence="1">
    <location>
        <begin position="12"/>
        <end position="33"/>
    </location>
</feature>
<keyword evidence="1" id="KW-1133">Transmembrane helix</keyword>
<dbReference type="AlphaFoldDB" id="A0A380LM81"/>